<evidence type="ECO:0000313" key="5">
    <source>
        <dbReference type="EMBL" id="MBT0772601.1"/>
    </source>
</evidence>
<dbReference type="PANTHER" id="PTHR43309">
    <property type="entry name" value="5-OXOPROLINASE SUBUNIT C"/>
    <property type="match status" value="1"/>
</dbReference>
<dbReference type="Pfam" id="PF02626">
    <property type="entry name" value="CT_A_B"/>
    <property type="match status" value="1"/>
</dbReference>
<keyword evidence="6" id="KW-1185">Reference proteome</keyword>
<evidence type="ECO:0000256" key="1">
    <source>
        <dbReference type="ARBA" id="ARBA00022741"/>
    </source>
</evidence>
<dbReference type="NCBIfam" id="TIGR00724">
    <property type="entry name" value="urea_amlyse_rel"/>
    <property type="match status" value="1"/>
</dbReference>
<keyword evidence="1" id="KW-0547">Nucleotide-binding</keyword>
<dbReference type="InterPro" id="IPR003778">
    <property type="entry name" value="CT_A_B"/>
</dbReference>
<gene>
    <name evidence="5" type="ORF">KIH74_26900</name>
</gene>
<dbReference type="SMART" id="SM00797">
    <property type="entry name" value="AHS2"/>
    <property type="match status" value="1"/>
</dbReference>
<evidence type="ECO:0000259" key="4">
    <source>
        <dbReference type="SMART" id="SM00797"/>
    </source>
</evidence>
<dbReference type="PANTHER" id="PTHR43309:SF3">
    <property type="entry name" value="5-OXOPROLINASE SUBUNIT C"/>
    <property type="match status" value="1"/>
</dbReference>
<name>A0ABS5TQN5_9ACTN</name>
<sequence>MLHVIHPGLFTTVQDEGRPGHAYLGVPPSGALDRGSFHLANRLVGNPSGAAVLETTVRGPELRSEASSVLTLAVTGAPAPVLVDGRPAPFDAAFRVLPGQTVQVGAVTAGLRSYLAVSGGLDLPPVLGSRSGDVLSGLGPAPLEAGATLPVGPAGLVPVVDYVCPPGVFAEPVLDVVPGPRAGWFTDAALGVLARTAWRVSPTSNRVGLRLEGAMLERLKKGELPSEGTATGSIQVPGNGLPVLFLRDHPVTGGYPVIGVVTRAALDLAAQAAPGTTLRFRVRGR</sequence>
<organism evidence="5 6">
    <name type="scientific">Kineosporia corallincola</name>
    <dbReference type="NCBI Taxonomy" id="2835133"/>
    <lineage>
        <taxon>Bacteria</taxon>
        <taxon>Bacillati</taxon>
        <taxon>Actinomycetota</taxon>
        <taxon>Actinomycetes</taxon>
        <taxon>Kineosporiales</taxon>
        <taxon>Kineosporiaceae</taxon>
        <taxon>Kineosporia</taxon>
    </lineage>
</organism>
<keyword evidence="3" id="KW-0067">ATP-binding</keyword>
<feature type="domain" description="Carboxyltransferase" evidence="4">
    <location>
        <begin position="23"/>
        <end position="285"/>
    </location>
</feature>
<dbReference type="RefSeq" id="WP_214159146.1">
    <property type="nucleotide sequence ID" value="NZ_JAHBAY010000013.1"/>
</dbReference>
<dbReference type="SUPFAM" id="SSF50891">
    <property type="entry name" value="Cyclophilin-like"/>
    <property type="match status" value="1"/>
</dbReference>
<evidence type="ECO:0000313" key="6">
    <source>
        <dbReference type="Proteomes" id="UP001197247"/>
    </source>
</evidence>
<dbReference type="InterPro" id="IPR029000">
    <property type="entry name" value="Cyclophilin-like_dom_sf"/>
</dbReference>
<comment type="caution">
    <text evidence="5">The sequence shown here is derived from an EMBL/GenBank/DDBJ whole genome shotgun (WGS) entry which is preliminary data.</text>
</comment>
<dbReference type="Gene3D" id="2.40.100.10">
    <property type="entry name" value="Cyclophilin-like"/>
    <property type="match status" value="1"/>
</dbReference>
<evidence type="ECO:0000256" key="3">
    <source>
        <dbReference type="ARBA" id="ARBA00022840"/>
    </source>
</evidence>
<reference evidence="5 6" key="1">
    <citation type="submission" date="2021-05" db="EMBL/GenBank/DDBJ databases">
        <title>Kineosporia and Streptomyces sp. nov. two new marine actinobacteria isolated from Coral.</title>
        <authorList>
            <person name="Buangrab K."/>
            <person name="Sutthacheep M."/>
            <person name="Yeemin T."/>
            <person name="Harunari E."/>
            <person name="Igarashi Y."/>
            <person name="Kanchanasin P."/>
            <person name="Tanasupawat S."/>
            <person name="Phongsopitanun W."/>
        </authorList>
    </citation>
    <scope>NUCLEOTIDE SEQUENCE [LARGE SCALE GENOMIC DNA]</scope>
    <source>
        <strain evidence="5 6">J2-2</strain>
    </source>
</reference>
<proteinExistence type="predicted"/>
<keyword evidence="2" id="KW-0378">Hydrolase</keyword>
<dbReference type="Proteomes" id="UP001197247">
    <property type="component" value="Unassembled WGS sequence"/>
</dbReference>
<dbReference type="InterPro" id="IPR052708">
    <property type="entry name" value="PxpC"/>
</dbReference>
<dbReference type="EMBL" id="JAHBAY010000013">
    <property type="protein sequence ID" value="MBT0772601.1"/>
    <property type="molecule type" value="Genomic_DNA"/>
</dbReference>
<evidence type="ECO:0000256" key="2">
    <source>
        <dbReference type="ARBA" id="ARBA00022801"/>
    </source>
</evidence>
<accession>A0ABS5TQN5</accession>
<protein>
    <submittedName>
        <fullName evidence="5">Biotin-dependent carboxyltransferase family protein</fullName>
    </submittedName>
</protein>